<dbReference type="PROSITE" id="PS51257">
    <property type="entry name" value="PROKAR_LIPOPROTEIN"/>
    <property type="match status" value="1"/>
</dbReference>
<keyword evidence="5" id="KW-0378">Hydrolase</keyword>
<evidence type="ECO:0000313" key="6">
    <source>
        <dbReference type="Proteomes" id="UP000032049"/>
    </source>
</evidence>
<evidence type="ECO:0000313" key="5">
    <source>
        <dbReference type="EMBL" id="KIO77637.1"/>
    </source>
</evidence>
<dbReference type="PANTHER" id="PTHR13966">
    <property type="entry name" value="ENDONUCLEASE RELATED"/>
    <property type="match status" value="1"/>
</dbReference>
<dbReference type="InterPro" id="IPR001604">
    <property type="entry name" value="Endo_G_ENPP1-like_dom"/>
</dbReference>
<sequence length="469" mass="50207">MIFRRLLIYSSLALVLAGCSKKTTEDTIITDPIVPPAVYSINEGFESSNKAPYAVGNITSPTGSWTLDDALVGATDADLKNGTRSIRLRTGKVSMNFDIKGMTMLYIKHGKYGKDAASAWQLMISTDAGVTYTQVGTDVVEDNAVLKLDSFKVTATTPVRFQIKKSGTARINIDDITFKGTGDSGIIIGTPDTNPVDTANNITAAPPRGITVGTDAQPASGDNSNLLFGNPSNATMVSADNFLINQSYYVESYNSTKGTPNWVSWHLDVNDFNGTSPRLDNFAGFTGLPSGAFQVQSNTYVGSGFDRGHNIPSADRTSSSNANSATFLMSNMIPQAPLNNQKTWANMENYLRTLASQGNEVYIIMGSYGSGGVGSKGLASTIANGKVTVPSNVWKIAVVIPAGNGDLDRVTATTRVIAVDTPNIQDIKEDWKNYRVSVRQIEKATGYDLLSSLPKNIQDAIETTVDKAN</sequence>
<comment type="caution">
    <text evidence="5">The sequence shown here is derived from an EMBL/GenBank/DDBJ whole genome shotgun (WGS) entry which is preliminary data.</text>
</comment>
<dbReference type="AlphaFoldDB" id="A0A0D0GK61"/>
<dbReference type="SUPFAM" id="SSF54060">
    <property type="entry name" value="His-Me finger endonucleases"/>
    <property type="match status" value="1"/>
</dbReference>
<dbReference type="InterPro" id="IPR044925">
    <property type="entry name" value="His-Me_finger_sf"/>
</dbReference>
<dbReference type="GO" id="GO:0016787">
    <property type="term" value="F:hydrolase activity"/>
    <property type="evidence" value="ECO:0007669"/>
    <property type="project" value="InterPro"/>
</dbReference>
<dbReference type="InterPro" id="IPR020821">
    <property type="entry name" value="ENPP1-3/EXOG-like_nuc-like"/>
</dbReference>
<dbReference type="GO" id="GO:0004519">
    <property type="term" value="F:endonuclease activity"/>
    <property type="evidence" value="ECO:0007669"/>
    <property type="project" value="UniProtKB-KW"/>
</dbReference>
<dbReference type="GO" id="GO:0003676">
    <property type="term" value="F:nucleic acid binding"/>
    <property type="evidence" value="ECO:0007669"/>
    <property type="project" value="InterPro"/>
</dbReference>
<evidence type="ECO:0000259" key="4">
    <source>
        <dbReference type="SMART" id="SM00892"/>
    </source>
</evidence>
<dbReference type="Gene3D" id="3.40.570.10">
    <property type="entry name" value="Extracellular Endonuclease, subunit A"/>
    <property type="match status" value="1"/>
</dbReference>
<dbReference type="EMBL" id="JXRA01000031">
    <property type="protein sequence ID" value="KIO77637.1"/>
    <property type="molecule type" value="Genomic_DNA"/>
</dbReference>
<dbReference type="SMART" id="SM00892">
    <property type="entry name" value="Endonuclease_NS"/>
    <property type="match status" value="1"/>
</dbReference>
<accession>A0A0D0GK61</accession>
<evidence type="ECO:0000256" key="1">
    <source>
        <dbReference type="PIRSR" id="PIRSR640255-1"/>
    </source>
</evidence>
<proteinExistence type="predicted"/>
<dbReference type="Proteomes" id="UP000032049">
    <property type="component" value="Unassembled WGS sequence"/>
</dbReference>
<keyword evidence="6" id="KW-1185">Reference proteome</keyword>
<feature type="binding site" evidence="2">
    <location>
        <position position="340"/>
    </location>
    <ligand>
        <name>Mg(2+)</name>
        <dbReference type="ChEBI" id="CHEBI:18420"/>
        <note>catalytic</note>
    </ligand>
</feature>
<dbReference type="GO" id="GO:0046872">
    <property type="term" value="F:metal ion binding"/>
    <property type="evidence" value="ECO:0007669"/>
    <property type="project" value="UniProtKB-KW"/>
</dbReference>
<organism evidence="5 6">
    <name type="scientific">Pedobacter lusitanus</name>
    <dbReference type="NCBI Taxonomy" id="1503925"/>
    <lineage>
        <taxon>Bacteria</taxon>
        <taxon>Pseudomonadati</taxon>
        <taxon>Bacteroidota</taxon>
        <taxon>Sphingobacteriia</taxon>
        <taxon>Sphingobacteriales</taxon>
        <taxon>Sphingobacteriaceae</taxon>
        <taxon>Pedobacter</taxon>
    </lineage>
</organism>
<dbReference type="RefSeq" id="WP_041880595.1">
    <property type="nucleotide sequence ID" value="NZ_CP157278.1"/>
</dbReference>
<feature type="domain" description="ENPP1-3/EXOG-like endonuclease/phosphodiesterase" evidence="3">
    <location>
        <begin position="246"/>
        <end position="456"/>
    </location>
</feature>
<dbReference type="InterPro" id="IPR040255">
    <property type="entry name" value="Non-specific_endonuclease"/>
</dbReference>
<dbReference type="CDD" id="cd00091">
    <property type="entry name" value="NUC"/>
    <property type="match status" value="1"/>
</dbReference>
<gene>
    <name evidence="5" type="ORF">TH53_08315</name>
</gene>
<keyword evidence="5" id="KW-0255">Endonuclease</keyword>
<reference evidence="5 6" key="1">
    <citation type="submission" date="2015-01" db="EMBL/GenBank/DDBJ databases">
        <title>Draft genome sequence of Pedobacter sp. NL19 isolated from sludge of an effluent treatment pond in an abandoned uranium mine.</title>
        <authorList>
            <person name="Santos T."/>
            <person name="Caetano T."/>
            <person name="Covas C."/>
            <person name="Cruz A."/>
            <person name="Mendo S."/>
        </authorList>
    </citation>
    <scope>NUCLEOTIDE SEQUENCE [LARGE SCALE GENOMIC DNA]</scope>
    <source>
        <strain evidence="5 6">NL19</strain>
    </source>
</reference>
<protein>
    <submittedName>
        <fullName evidence="5">Endonuclease</fullName>
    </submittedName>
</protein>
<dbReference type="PANTHER" id="PTHR13966:SF5">
    <property type="entry name" value="ENDONUCLEASE G, MITOCHONDRIAL"/>
    <property type="match status" value="1"/>
</dbReference>
<name>A0A0D0GK61_9SPHI</name>
<keyword evidence="2" id="KW-0479">Metal-binding</keyword>
<evidence type="ECO:0000259" key="3">
    <source>
        <dbReference type="SMART" id="SM00477"/>
    </source>
</evidence>
<dbReference type="Pfam" id="PF01223">
    <property type="entry name" value="Endonuclease_NS"/>
    <property type="match status" value="1"/>
</dbReference>
<dbReference type="STRING" id="1503925.TH53_08315"/>
<evidence type="ECO:0000256" key="2">
    <source>
        <dbReference type="PIRSR" id="PIRSR640255-2"/>
    </source>
</evidence>
<keyword evidence="5" id="KW-0540">Nuclease</keyword>
<dbReference type="SMART" id="SM00477">
    <property type="entry name" value="NUC"/>
    <property type="match status" value="1"/>
</dbReference>
<dbReference type="InterPro" id="IPR044929">
    <property type="entry name" value="DNA/RNA_non-sp_Endonuclease_sf"/>
</dbReference>
<feature type="active site" description="Proton acceptor" evidence="1">
    <location>
        <position position="309"/>
    </location>
</feature>
<feature type="domain" description="DNA/RNA non-specific endonuclease/pyrophosphatase/phosphodiesterase" evidence="4">
    <location>
        <begin position="245"/>
        <end position="456"/>
    </location>
</feature>